<dbReference type="OrthoDB" id="2537141at2759"/>
<dbReference type="RefSeq" id="XP_007677840.1">
    <property type="nucleotide sequence ID" value="XM_007679650.1"/>
</dbReference>
<evidence type="ECO:0000313" key="2">
    <source>
        <dbReference type="EMBL" id="EMC95322.1"/>
    </source>
</evidence>
<feature type="compositionally biased region" description="Basic and acidic residues" evidence="1">
    <location>
        <begin position="1"/>
        <end position="15"/>
    </location>
</feature>
<dbReference type="EMBL" id="KB445557">
    <property type="protein sequence ID" value="EMC95322.1"/>
    <property type="molecule type" value="Genomic_DNA"/>
</dbReference>
<keyword evidence="3" id="KW-1185">Reference proteome</keyword>
<feature type="region of interest" description="Disordered" evidence="1">
    <location>
        <begin position="362"/>
        <end position="394"/>
    </location>
</feature>
<evidence type="ECO:0000256" key="1">
    <source>
        <dbReference type="SAM" id="MobiDB-lite"/>
    </source>
</evidence>
<dbReference type="OMA" id="HEISTRC"/>
<dbReference type="eggNOG" id="ENOG502SG1I">
    <property type="taxonomic scope" value="Eukaryota"/>
</dbReference>
<feature type="region of interest" description="Disordered" evidence="1">
    <location>
        <begin position="1"/>
        <end position="167"/>
    </location>
</feature>
<sequence>MDIQHWLEHTADREPPPASDEAGLPDFIQPRSEPGVPARKYRRKRRRESSDSSLLDLQRAYRPLATNHAPPSHAAHDPDNASGSSRSRYRSGSSRHDPVRTKPKTYERRARHKSKPDRYEPNSKHKRKERNAGNVKPKRRKSRRSGDGGRTAGLVSAFQLKTGPKRSRLTLSAEAHGGLFRHGRASAQIAGRGSGLPDLVFNELRFLQRPKDHQDESIDMHEPHPSRKGRERRRDGTISAYFAAKRLDLATAAQNKLEEHACAELRDRTTRGSTVIRAPVELPDKPFLGFGSKGRPTDSTHTAPQSNSCYTWSASVVPLTEQAEPGLEAQQTIATVARSKHGDEYTSVKAVPPRLMVQRKLVSPVPRKEQRRRSMDRSPGSPEGHCRQTRRVRRPAVVEVHKPPGAPSEQFVDRAVPGDKTVSQSLTHYPSSGPGRVKPNHAKGKHWGPEPAGYHTSDILSVQPWVTGGPDAAQQDQPPHSMAVPLLEKENIDPRSFTPTSKLLKRAWDAVQPSLRDDPHEDAETTRRPGVVMRPNQKHGAAAERLTPIPARSAIRNELQTNRERISALPERRLGIVNALRPRSRRQVILPSTTYKDRPSIYHHAYVHRHGASATYDEEMLDNLNDEPTLSGLANVFGRRPRTEHLVRDTTSHLPAGFFQAQAEHTISADLEPLASGEPLAARRTPSVHGLSILNEFRSDRSAFLLTDDADESNQDFAGFWRPHRLY</sequence>
<feature type="compositionally biased region" description="Basic and acidic residues" evidence="1">
    <location>
        <begin position="94"/>
        <end position="108"/>
    </location>
</feature>
<feature type="compositionally biased region" description="Basic and acidic residues" evidence="1">
    <location>
        <begin position="210"/>
        <end position="225"/>
    </location>
</feature>
<proteinExistence type="predicted"/>
<feature type="compositionally biased region" description="Low complexity" evidence="1">
    <location>
        <begin position="82"/>
        <end position="92"/>
    </location>
</feature>
<reference evidence="2 3" key="1">
    <citation type="journal article" date="2012" name="PLoS Pathog.">
        <title>Diverse lifestyles and strategies of plant pathogenesis encoded in the genomes of eighteen Dothideomycetes fungi.</title>
        <authorList>
            <person name="Ohm R.A."/>
            <person name="Feau N."/>
            <person name="Henrissat B."/>
            <person name="Schoch C.L."/>
            <person name="Horwitz B.A."/>
            <person name="Barry K.W."/>
            <person name="Condon B.J."/>
            <person name="Copeland A.C."/>
            <person name="Dhillon B."/>
            <person name="Glaser F."/>
            <person name="Hesse C.N."/>
            <person name="Kosti I."/>
            <person name="LaButti K."/>
            <person name="Lindquist E.A."/>
            <person name="Lucas S."/>
            <person name="Salamov A.A."/>
            <person name="Bradshaw R.E."/>
            <person name="Ciuffetti L."/>
            <person name="Hamelin R.C."/>
            <person name="Kema G.H.J."/>
            <person name="Lawrence C."/>
            <person name="Scott J.A."/>
            <person name="Spatafora J.W."/>
            <person name="Turgeon B.G."/>
            <person name="de Wit P.J.G.M."/>
            <person name="Zhong S."/>
            <person name="Goodwin S.B."/>
            <person name="Grigoriev I.V."/>
        </authorList>
    </citation>
    <scope>NUCLEOTIDE SEQUENCE [LARGE SCALE GENOMIC DNA]</scope>
    <source>
        <strain evidence="2 3">UAMH 10762</strain>
    </source>
</reference>
<organism evidence="2 3">
    <name type="scientific">Baudoinia panamericana (strain UAMH 10762)</name>
    <name type="common">Angels' share fungus</name>
    <name type="synonym">Baudoinia compniacensis (strain UAMH 10762)</name>
    <dbReference type="NCBI Taxonomy" id="717646"/>
    <lineage>
        <taxon>Eukaryota</taxon>
        <taxon>Fungi</taxon>
        <taxon>Dikarya</taxon>
        <taxon>Ascomycota</taxon>
        <taxon>Pezizomycotina</taxon>
        <taxon>Dothideomycetes</taxon>
        <taxon>Dothideomycetidae</taxon>
        <taxon>Mycosphaerellales</taxon>
        <taxon>Teratosphaeriaceae</taxon>
        <taxon>Baudoinia</taxon>
    </lineage>
</organism>
<gene>
    <name evidence="2" type="ORF">BAUCODRAFT_536463</name>
</gene>
<feature type="region of interest" description="Disordered" evidence="1">
    <location>
        <begin position="210"/>
        <end position="234"/>
    </location>
</feature>
<dbReference type="AlphaFoldDB" id="M2LLX8"/>
<dbReference type="GeneID" id="19115264"/>
<feature type="region of interest" description="Disordered" evidence="1">
    <location>
        <begin position="287"/>
        <end position="306"/>
    </location>
</feature>
<evidence type="ECO:0000313" key="3">
    <source>
        <dbReference type="Proteomes" id="UP000011761"/>
    </source>
</evidence>
<dbReference type="HOGENOM" id="CLU_446998_0_0_1"/>
<feature type="compositionally biased region" description="Polar residues" evidence="1">
    <location>
        <begin position="297"/>
        <end position="306"/>
    </location>
</feature>
<protein>
    <submittedName>
        <fullName evidence="2">Uncharacterized protein</fullName>
    </submittedName>
</protein>
<dbReference type="KEGG" id="bcom:BAUCODRAFT_536463"/>
<accession>M2LLX8</accession>
<feature type="compositionally biased region" description="Polar residues" evidence="1">
    <location>
        <begin position="421"/>
        <end position="430"/>
    </location>
</feature>
<feature type="compositionally biased region" description="Basic and acidic residues" evidence="1">
    <location>
        <begin position="366"/>
        <end position="376"/>
    </location>
</feature>
<name>M2LLX8_BAUPA</name>
<dbReference type="Proteomes" id="UP000011761">
    <property type="component" value="Unassembled WGS sequence"/>
</dbReference>
<feature type="region of interest" description="Disordered" evidence="1">
    <location>
        <begin position="421"/>
        <end position="445"/>
    </location>
</feature>